<gene>
    <name evidence="3" type="ORF">VP1G_07983</name>
</gene>
<dbReference type="Proteomes" id="UP000078576">
    <property type="component" value="Unassembled WGS sequence"/>
</dbReference>
<dbReference type="InterPro" id="IPR051719">
    <property type="entry name" value="CASTOR_mTORC1"/>
</dbReference>
<evidence type="ECO:0000313" key="4">
    <source>
        <dbReference type="Proteomes" id="UP000078576"/>
    </source>
</evidence>
<evidence type="ECO:0000256" key="1">
    <source>
        <dbReference type="SAM" id="MobiDB-lite"/>
    </source>
</evidence>
<dbReference type="EMBL" id="KN714759">
    <property type="protein sequence ID" value="KUI60778.1"/>
    <property type="molecule type" value="Genomic_DNA"/>
</dbReference>
<sequence length="385" mass="41856">MAEVGFLDETLSLIHIPLSVYSQFVQPIIRILLPPSLHNGSTIEDKLEGFTLDQKHGFLNISVTPIECSIVCHDAWSKKFFEPIIKQLPKDAAKTVSMSKQSYLVLRVSSPGMDAGRRVVDLTSPLGLAGIPIFFITTYYSDFIIVPSKDRQAVVQVLLAGGFECPEDSNSSFVSPGALSHTRGLSSEADKPPSSPPPSNVAELQARTFKLLKKHNVVPHIEPDLRLVQCSGKDVSHNEGYSWPARSYSGNGNRREAWVDKVDTKFYTGLIAALASQPKFLSVTLTEEDEPSLLLDKSLLDTFGDSLIGPMEAELVPIFLDLVDLPFDTTGIVAGVAGKLAEELQMEQNAELSYLSTAKTGAVILSSEQAGFALEALSPLLPKDD</sequence>
<dbReference type="InterPro" id="IPR045865">
    <property type="entry name" value="ACT-like_dom_sf"/>
</dbReference>
<keyword evidence="4" id="KW-1185">Reference proteome</keyword>
<feature type="region of interest" description="Disordered" evidence="1">
    <location>
        <begin position="167"/>
        <end position="200"/>
    </location>
</feature>
<dbReference type="OrthoDB" id="58529at2759"/>
<evidence type="ECO:0000259" key="2">
    <source>
        <dbReference type="Pfam" id="PF13840"/>
    </source>
</evidence>
<proteinExistence type="predicted"/>
<organism evidence="3 4">
    <name type="scientific">Cytospora mali</name>
    <name type="common">Apple Valsa canker fungus</name>
    <name type="synonym">Valsa mali</name>
    <dbReference type="NCBI Taxonomy" id="578113"/>
    <lineage>
        <taxon>Eukaryota</taxon>
        <taxon>Fungi</taxon>
        <taxon>Dikarya</taxon>
        <taxon>Ascomycota</taxon>
        <taxon>Pezizomycotina</taxon>
        <taxon>Sordariomycetes</taxon>
        <taxon>Sordariomycetidae</taxon>
        <taxon>Diaporthales</taxon>
        <taxon>Cytosporaceae</taxon>
        <taxon>Cytospora</taxon>
    </lineage>
</organism>
<protein>
    <recommendedName>
        <fullName evidence="2">CASTOR ACT domain-containing protein</fullName>
    </recommendedName>
</protein>
<dbReference type="GO" id="GO:0006520">
    <property type="term" value="P:amino acid metabolic process"/>
    <property type="evidence" value="ECO:0007669"/>
    <property type="project" value="UniProtKB-ARBA"/>
</dbReference>
<reference evidence="4" key="1">
    <citation type="submission" date="2014-12" db="EMBL/GenBank/DDBJ databases">
        <title>Genome Sequence of Valsa Canker Pathogens Uncovers a Specific Adaption of Colonization on Woody Bark.</title>
        <authorList>
            <person name="Yin Z."/>
            <person name="Liu H."/>
            <person name="Gao X."/>
            <person name="Li Z."/>
            <person name="Song N."/>
            <person name="Ke X."/>
            <person name="Dai Q."/>
            <person name="Wu Y."/>
            <person name="Sun Y."/>
            <person name="Xu J.-R."/>
            <person name="Kang Z.K."/>
            <person name="Wang L."/>
            <person name="Huang L."/>
        </authorList>
    </citation>
    <scope>NUCLEOTIDE SEQUENCE [LARGE SCALE GENOMIC DNA]</scope>
    <source>
        <strain evidence="4">SXYL134</strain>
    </source>
</reference>
<dbReference type="GO" id="GO:0046394">
    <property type="term" value="P:carboxylic acid biosynthetic process"/>
    <property type="evidence" value="ECO:0007669"/>
    <property type="project" value="UniProtKB-ARBA"/>
</dbReference>
<dbReference type="AlphaFoldDB" id="A0A194VA80"/>
<dbReference type="Pfam" id="PF13840">
    <property type="entry name" value="ACT_7"/>
    <property type="match status" value="1"/>
</dbReference>
<dbReference type="PANTHER" id="PTHR31131">
    <property type="entry name" value="CHROMOSOME 1, WHOLE GENOME SHOTGUN SEQUENCE"/>
    <property type="match status" value="1"/>
</dbReference>
<dbReference type="PANTHER" id="PTHR31131:SF6">
    <property type="entry name" value="CASTOR ACT DOMAIN-CONTAINING PROTEIN"/>
    <property type="match status" value="1"/>
</dbReference>
<feature type="domain" description="CASTOR ACT" evidence="2">
    <location>
        <begin position="100"/>
        <end position="158"/>
    </location>
</feature>
<accession>A0A194VA80</accession>
<name>A0A194VA80_CYTMA</name>
<dbReference type="SUPFAM" id="SSF55021">
    <property type="entry name" value="ACT-like"/>
    <property type="match status" value="1"/>
</dbReference>
<evidence type="ECO:0000313" key="3">
    <source>
        <dbReference type="EMBL" id="KUI60778.1"/>
    </source>
</evidence>
<dbReference type="Gene3D" id="3.30.2130.10">
    <property type="entry name" value="VC0802-like"/>
    <property type="match status" value="2"/>
</dbReference>
<dbReference type="InterPro" id="IPR027795">
    <property type="entry name" value="CASTOR_ACT_dom"/>
</dbReference>